<feature type="region of interest" description="Disordered" evidence="5">
    <location>
        <begin position="264"/>
        <end position="291"/>
    </location>
</feature>
<dbReference type="InterPro" id="IPR008271">
    <property type="entry name" value="Ser/Thr_kinase_AS"/>
</dbReference>
<keyword evidence="6" id="KW-1133">Transmembrane helix</keyword>
<dbReference type="PROSITE" id="PS00108">
    <property type="entry name" value="PROTEIN_KINASE_ST"/>
    <property type="match status" value="1"/>
</dbReference>
<evidence type="ECO:0000259" key="7">
    <source>
        <dbReference type="PROSITE" id="PS50011"/>
    </source>
</evidence>
<evidence type="ECO:0000256" key="4">
    <source>
        <dbReference type="ARBA" id="ARBA00022840"/>
    </source>
</evidence>
<proteinExistence type="predicted"/>
<evidence type="ECO:0000256" key="6">
    <source>
        <dbReference type="SAM" id="Phobius"/>
    </source>
</evidence>
<dbReference type="Pfam" id="PF00069">
    <property type="entry name" value="Pkinase"/>
    <property type="match status" value="1"/>
</dbReference>
<feature type="transmembrane region" description="Helical" evidence="6">
    <location>
        <begin position="301"/>
        <end position="323"/>
    </location>
</feature>
<reference evidence="9" key="1">
    <citation type="journal article" date="2019" name="Int. J. Syst. Evol. Microbiol.">
        <title>The Global Catalogue of Microorganisms (GCM) 10K type strain sequencing project: providing services to taxonomists for standard genome sequencing and annotation.</title>
        <authorList>
            <consortium name="The Broad Institute Genomics Platform"/>
            <consortium name="The Broad Institute Genome Sequencing Center for Infectious Disease"/>
            <person name="Wu L."/>
            <person name="Ma J."/>
        </authorList>
    </citation>
    <scope>NUCLEOTIDE SEQUENCE [LARGE SCALE GENOMIC DNA]</scope>
    <source>
        <strain evidence="9">CCUG 53903</strain>
    </source>
</reference>
<dbReference type="CDD" id="cd14014">
    <property type="entry name" value="STKc_PknB_like"/>
    <property type="match status" value="1"/>
</dbReference>
<comment type="caution">
    <text evidence="8">The sequence shown here is derived from an EMBL/GenBank/DDBJ whole genome shotgun (WGS) entry which is preliminary data.</text>
</comment>
<protein>
    <submittedName>
        <fullName evidence="8">Serine/threonine-protein kinase</fullName>
        <ecNumber evidence="8">2.7.11.1</ecNumber>
    </submittedName>
</protein>
<dbReference type="Gene3D" id="3.30.200.20">
    <property type="entry name" value="Phosphorylase Kinase, domain 1"/>
    <property type="match status" value="1"/>
</dbReference>
<evidence type="ECO:0000313" key="8">
    <source>
        <dbReference type="EMBL" id="MFC5825974.1"/>
    </source>
</evidence>
<evidence type="ECO:0000256" key="3">
    <source>
        <dbReference type="ARBA" id="ARBA00022777"/>
    </source>
</evidence>
<dbReference type="SUPFAM" id="SSF56112">
    <property type="entry name" value="Protein kinase-like (PK-like)"/>
    <property type="match status" value="1"/>
</dbReference>
<keyword evidence="1 8" id="KW-0808">Transferase</keyword>
<dbReference type="Proteomes" id="UP001596058">
    <property type="component" value="Unassembled WGS sequence"/>
</dbReference>
<keyword evidence="6" id="KW-0812">Transmembrane</keyword>
<dbReference type="EMBL" id="JBHSPA010000023">
    <property type="protein sequence ID" value="MFC5825974.1"/>
    <property type="molecule type" value="Genomic_DNA"/>
</dbReference>
<keyword evidence="9" id="KW-1185">Reference proteome</keyword>
<dbReference type="PANTHER" id="PTHR43289:SF34">
    <property type="entry name" value="SERINE_THREONINE-PROTEIN KINASE YBDM-RELATED"/>
    <property type="match status" value="1"/>
</dbReference>
<keyword evidence="4" id="KW-0067">ATP-binding</keyword>
<accession>A0ABW1CLN2</accession>
<gene>
    <name evidence="8" type="ORF">ACFPZ3_19085</name>
</gene>
<dbReference type="InterPro" id="IPR011009">
    <property type="entry name" value="Kinase-like_dom_sf"/>
</dbReference>
<dbReference type="EC" id="2.7.11.1" evidence="8"/>
<sequence>MTVDRPPEYRQIGGHRILARLGEGGQGAVYLGESPDGRRAAIKLLHPWLADDPDTRRRFLREAEVAASVATFCTARVLGTGLVDERPYIISEYVPGPSLDALVKRDGPRAGGGMERLAVSTLTALASIHGAGIVHRDFKPANVVLGPEGPVVIDFGIARAVGNMTTNVQLAGTPAYMPPEQFTDSPLTPASDMFSWAGTMVFAATGRSAFPASTVPAVLHAILHDQPDVSGVPESLRPMVIACLAKDPAARPSAARLLRELTGGAATPNEGRPGNGHTLVDAGAAPTSPSAVRRRPAGLKIAVLAVSAALLVAAGVLVVPTWFRGAPPLKPGGASLDLAALPQVDATDRFGGDTSRQYAAYRPSPGEGAPAIAVGGGRFSASGAAPYFGMVAGPGALSSDQAVSVLTAGTFTGSGQPEDSVFVGWVKDGDNYLTAWYNNSRKSTGFDLRVGGRFRKAPTEIPLTLGQGDRFALLLTGDTVTSYAEHAGRWRRLHTASVAGVLGTAQVRRQYRYGFGLRATTGTLAVTATEGRSLPS</sequence>
<organism evidence="8 9">
    <name type="scientific">Nonomuraea insulae</name>
    <dbReference type="NCBI Taxonomy" id="1616787"/>
    <lineage>
        <taxon>Bacteria</taxon>
        <taxon>Bacillati</taxon>
        <taxon>Actinomycetota</taxon>
        <taxon>Actinomycetes</taxon>
        <taxon>Streptosporangiales</taxon>
        <taxon>Streptosporangiaceae</taxon>
        <taxon>Nonomuraea</taxon>
    </lineage>
</organism>
<keyword evidence="3 8" id="KW-0418">Kinase</keyword>
<evidence type="ECO:0000256" key="2">
    <source>
        <dbReference type="ARBA" id="ARBA00022741"/>
    </source>
</evidence>
<dbReference type="PANTHER" id="PTHR43289">
    <property type="entry name" value="MITOGEN-ACTIVATED PROTEIN KINASE KINASE KINASE 20-RELATED"/>
    <property type="match status" value="1"/>
</dbReference>
<keyword evidence="2" id="KW-0547">Nucleotide-binding</keyword>
<dbReference type="RefSeq" id="WP_379515483.1">
    <property type="nucleotide sequence ID" value="NZ_JBHSPA010000023.1"/>
</dbReference>
<evidence type="ECO:0000256" key="5">
    <source>
        <dbReference type="SAM" id="MobiDB-lite"/>
    </source>
</evidence>
<dbReference type="GO" id="GO:0004674">
    <property type="term" value="F:protein serine/threonine kinase activity"/>
    <property type="evidence" value="ECO:0007669"/>
    <property type="project" value="UniProtKB-EC"/>
</dbReference>
<evidence type="ECO:0000313" key="9">
    <source>
        <dbReference type="Proteomes" id="UP001596058"/>
    </source>
</evidence>
<dbReference type="Gene3D" id="1.10.510.10">
    <property type="entry name" value="Transferase(Phosphotransferase) domain 1"/>
    <property type="match status" value="1"/>
</dbReference>
<feature type="domain" description="Protein kinase" evidence="7">
    <location>
        <begin position="15"/>
        <end position="280"/>
    </location>
</feature>
<dbReference type="InterPro" id="IPR000719">
    <property type="entry name" value="Prot_kinase_dom"/>
</dbReference>
<keyword evidence="6" id="KW-0472">Membrane</keyword>
<name>A0ABW1CLN2_9ACTN</name>
<evidence type="ECO:0000256" key="1">
    <source>
        <dbReference type="ARBA" id="ARBA00022679"/>
    </source>
</evidence>
<dbReference type="PROSITE" id="PS50011">
    <property type="entry name" value="PROTEIN_KINASE_DOM"/>
    <property type="match status" value="1"/>
</dbReference>